<gene>
    <name evidence="1" type="ORF">LCGC14_2999050</name>
</gene>
<sequence>ETCYPRAFGEMVDDSVRNSSEVRNG</sequence>
<evidence type="ECO:0000313" key="1">
    <source>
        <dbReference type="EMBL" id="KKK62963.1"/>
    </source>
</evidence>
<organism evidence="1">
    <name type="scientific">marine sediment metagenome</name>
    <dbReference type="NCBI Taxonomy" id="412755"/>
    <lineage>
        <taxon>unclassified sequences</taxon>
        <taxon>metagenomes</taxon>
        <taxon>ecological metagenomes</taxon>
    </lineage>
</organism>
<accession>A0A0F8X214</accession>
<proteinExistence type="predicted"/>
<reference evidence="1" key="1">
    <citation type="journal article" date="2015" name="Nature">
        <title>Complex archaea that bridge the gap between prokaryotes and eukaryotes.</title>
        <authorList>
            <person name="Spang A."/>
            <person name="Saw J.H."/>
            <person name="Jorgensen S.L."/>
            <person name="Zaremba-Niedzwiedzka K."/>
            <person name="Martijn J."/>
            <person name="Lind A.E."/>
            <person name="van Eijk R."/>
            <person name="Schleper C."/>
            <person name="Guy L."/>
            <person name="Ettema T.J."/>
        </authorList>
    </citation>
    <scope>NUCLEOTIDE SEQUENCE</scope>
</reference>
<name>A0A0F8X214_9ZZZZ</name>
<dbReference type="EMBL" id="LAZR01061740">
    <property type="protein sequence ID" value="KKK62963.1"/>
    <property type="molecule type" value="Genomic_DNA"/>
</dbReference>
<comment type="caution">
    <text evidence="1">The sequence shown here is derived from an EMBL/GenBank/DDBJ whole genome shotgun (WGS) entry which is preliminary data.</text>
</comment>
<protein>
    <submittedName>
        <fullName evidence="1">Uncharacterized protein</fullName>
    </submittedName>
</protein>
<feature type="non-terminal residue" evidence="1">
    <location>
        <position position="1"/>
    </location>
</feature>
<dbReference type="AlphaFoldDB" id="A0A0F8X214"/>